<dbReference type="PANTHER" id="PTHR47112:SF1">
    <property type="entry name" value="PX DOMAIN-CONTAINING PROTEIN"/>
    <property type="match status" value="1"/>
</dbReference>
<dbReference type="EMBL" id="MN448287">
    <property type="protein sequence ID" value="QFG74432.1"/>
    <property type="molecule type" value="Genomic_DNA"/>
</dbReference>
<organism evidence="1">
    <name type="scientific">Megaviridae environmental sample</name>
    <dbReference type="NCBI Taxonomy" id="1737588"/>
    <lineage>
        <taxon>Viruses</taxon>
        <taxon>Varidnaviria</taxon>
        <taxon>Bamfordvirae</taxon>
        <taxon>Nucleocytoviricota</taxon>
        <taxon>Megaviricetes</taxon>
        <taxon>Imitervirales</taxon>
        <taxon>Mimiviridae</taxon>
        <taxon>environmental samples</taxon>
    </lineage>
</organism>
<dbReference type="SUPFAM" id="SSF54001">
    <property type="entry name" value="Cysteine proteinases"/>
    <property type="match status" value="1"/>
</dbReference>
<evidence type="ECO:0000313" key="1">
    <source>
        <dbReference type="EMBL" id="QFG74432.1"/>
    </source>
</evidence>
<name>A0A5J6VK44_9VIRU</name>
<reference evidence="1" key="1">
    <citation type="journal article" date="2019" name="Philos. Trans. R. Soc. Lond., B, Biol. Sci.">
        <title>Targeted metagenomic recovery of four divergent viruses reveals shared and distinctive characteristics of giant viruses of marine eukaryotes.</title>
        <authorList>
            <person name="Needham D.M."/>
            <person name="Poirier C."/>
            <person name="Hehenberger E."/>
            <person name="Jimenez V."/>
            <person name="Swalwell J.E."/>
            <person name="Santoro A.E."/>
            <person name="Worden A.Z."/>
        </authorList>
    </citation>
    <scope>NUCLEOTIDE SEQUENCE</scope>
    <source>
        <strain evidence="1">MPacV-611</strain>
    </source>
</reference>
<dbReference type="Gene3D" id="3.90.1720.10">
    <property type="entry name" value="endopeptidase domain like (from Nostoc punctiforme)"/>
    <property type="match status" value="1"/>
</dbReference>
<sequence length="218" mass="25296">MNCNSLDLKTGDLILFDSRKSCPLNWLDRGIRFFTNSNYNHIGLVLKDPFFLAKKHNCGTELFEGLFIWESSFEASPDPQDGKVKLGVQITKLDQALKNNGGTAFIRRLKCTDEQYKETFTEEALCQIHNLVYDKPYDINPLDWIKALFRLNFSPQKDDTYWCSALVGVIYSRLGIIDSNLDWSIMRPSDFSLEDKEQHLSFRQGFKLDDHQTHILCR</sequence>
<protein>
    <submittedName>
        <fullName evidence="1">Uncharacterized protein</fullName>
    </submittedName>
</protein>
<proteinExistence type="predicted"/>
<accession>A0A5J6VK44</accession>
<dbReference type="PANTHER" id="PTHR47112">
    <property type="entry name" value="PX DOMAIN-CONTAINING PROTEIN"/>
    <property type="match status" value="1"/>
</dbReference>
<dbReference type="InterPro" id="IPR038765">
    <property type="entry name" value="Papain-like_cys_pep_sf"/>
</dbReference>